<gene>
    <name evidence="14" type="ORF">HMPREF1120_01510</name>
</gene>
<evidence type="ECO:0000256" key="8">
    <source>
        <dbReference type="ARBA" id="ARBA00023157"/>
    </source>
</evidence>
<dbReference type="HOGENOM" id="CLU_011500_3_1_1"/>
<name>H6BK53_EXODN</name>
<evidence type="ECO:0000256" key="11">
    <source>
        <dbReference type="RuleBase" id="RU000672"/>
    </source>
</evidence>
<dbReference type="EMBL" id="JH226130">
    <property type="protein sequence ID" value="EHY53316.1"/>
    <property type="molecule type" value="Genomic_DNA"/>
</dbReference>
<feature type="active site" description="Proton acceptor" evidence="9">
    <location>
        <position position="307"/>
    </location>
</feature>
<evidence type="ECO:0000256" key="7">
    <source>
        <dbReference type="ARBA" id="ARBA00023008"/>
    </source>
</evidence>
<dbReference type="Pfam" id="PF01179">
    <property type="entry name" value="Cu_amine_oxid"/>
    <property type="match status" value="1"/>
</dbReference>
<proteinExistence type="inferred from homology"/>
<evidence type="ECO:0000256" key="4">
    <source>
        <dbReference type="ARBA" id="ARBA00022723"/>
    </source>
</evidence>
<evidence type="ECO:0000313" key="15">
    <source>
        <dbReference type="Proteomes" id="UP000007304"/>
    </source>
</evidence>
<dbReference type="InterPro" id="IPR015798">
    <property type="entry name" value="Cu_amine_oxidase_C"/>
</dbReference>
<keyword evidence="6 11" id="KW-0560">Oxidoreductase</keyword>
<evidence type="ECO:0000313" key="14">
    <source>
        <dbReference type="EMBL" id="EHY53316.1"/>
    </source>
</evidence>
<dbReference type="STRING" id="858893.H6BK53"/>
<keyword evidence="8" id="KW-1015">Disulfide bond</keyword>
<dbReference type="GO" id="GO:0048038">
    <property type="term" value="F:quinone binding"/>
    <property type="evidence" value="ECO:0007669"/>
    <property type="project" value="InterPro"/>
</dbReference>
<dbReference type="GO" id="GO:0008131">
    <property type="term" value="F:primary methylamine oxidase activity"/>
    <property type="evidence" value="ECO:0007669"/>
    <property type="project" value="InterPro"/>
</dbReference>
<dbReference type="AlphaFoldDB" id="H6BK53"/>
<dbReference type="SUPFAM" id="SSF54416">
    <property type="entry name" value="Amine oxidase N-terminal region"/>
    <property type="match status" value="2"/>
</dbReference>
<dbReference type="SUPFAM" id="SSF49998">
    <property type="entry name" value="Amine oxidase catalytic domain"/>
    <property type="match status" value="1"/>
</dbReference>
<feature type="active site" description="Schiff-base intermediate with substrate; via topaquinone" evidence="9">
    <location>
        <position position="391"/>
    </location>
</feature>
<organism evidence="14 15">
    <name type="scientific">Exophiala dermatitidis (strain ATCC 34100 / CBS 525.76 / NIH/UT8656)</name>
    <name type="common">Black yeast</name>
    <name type="synonym">Wangiella dermatitidis</name>
    <dbReference type="NCBI Taxonomy" id="858893"/>
    <lineage>
        <taxon>Eukaryota</taxon>
        <taxon>Fungi</taxon>
        <taxon>Dikarya</taxon>
        <taxon>Ascomycota</taxon>
        <taxon>Pezizomycotina</taxon>
        <taxon>Eurotiomycetes</taxon>
        <taxon>Chaetothyriomycetidae</taxon>
        <taxon>Chaetothyriales</taxon>
        <taxon>Herpotrichiellaceae</taxon>
        <taxon>Exophiala</taxon>
    </lineage>
</organism>
<comment type="similarity">
    <text evidence="2 11">Belongs to the copper/topaquinone oxidase family.</text>
</comment>
<dbReference type="OMA" id="IWHTYGL"/>
<comment type="PTM">
    <text evidence="10 11">Topaquinone (TPQ) is generated by copper-dependent autoxidation of a specific tyrosyl residue.</text>
</comment>
<dbReference type="GO" id="GO:0005507">
    <property type="term" value="F:copper ion binding"/>
    <property type="evidence" value="ECO:0007669"/>
    <property type="project" value="InterPro"/>
</dbReference>
<dbReference type="InterPro" id="IPR000269">
    <property type="entry name" value="Cu_amine_oxidase"/>
</dbReference>
<dbReference type="eggNOG" id="KOG1186">
    <property type="taxonomic scope" value="Eukaryota"/>
</dbReference>
<keyword evidence="5 9" id="KW-0801">TPQ</keyword>
<dbReference type="FunFam" id="2.70.98.20:FF:000001">
    <property type="entry name" value="Amine oxidase"/>
    <property type="match status" value="1"/>
</dbReference>
<protein>
    <recommendedName>
        <fullName evidence="11">Amine oxidase</fullName>
        <ecNumber evidence="11">1.4.3.-</ecNumber>
    </recommendedName>
</protein>
<dbReference type="GeneID" id="20306149"/>
<dbReference type="Gene3D" id="2.70.98.20">
    <property type="entry name" value="Copper amine oxidase, catalytic domain"/>
    <property type="match status" value="1"/>
</dbReference>
<dbReference type="InParanoid" id="H6BK53"/>
<dbReference type="Pfam" id="PF02728">
    <property type="entry name" value="Cu_amine_oxidN3"/>
    <property type="match status" value="1"/>
</dbReference>
<feature type="modified residue" description="2',4',5'-topaquinone" evidence="10">
    <location>
        <position position="391"/>
    </location>
</feature>
<dbReference type="InterPro" id="IPR015802">
    <property type="entry name" value="Cu_amine_oxidase_N3"/>
</dbReference>
<evidence type="ECO:0000256" key="5">
    <source>
        <dbReference type="ARBA" id="ARBA00022772"/>
    </source>
</evidence>
<feature type="domain" description="Copper amine oxidase N3-terminal" evidence="13">
    <location>
        <begin position="105"/>
        <end position="196"/>
    </location>
</feature>
<dbReference type="VEuPathDB" id="FungiDB:HMPREF1120_01510"/>
<dbReference type="Gene3D" id="3.10.450.40">
    <property type="match status" value="2"/>
</dbReference>
<keyword evidence="4 11" id="KW-0479">Metal-binding</keyword>
<comment type="subunit">
    <text evidence="3">Homodimer.</text>
</comment>
<dbReference type="PANTHER" id="PTHR10638">
    <property type="entry name" value="COPPER AMINE OXIDASE"/>
    <property type="match status" value="1"/>
</dbReference>
<accession>H6BK53</accession>
<dbReference type="GO" id="GO:0009308">
    <property type="term" value="P:amine metabolic process"/>
    <property type="evidence" value="ECO:0007669"/>
    <property type="project" value="UniProtKB-UniRule"/>
</dbReference>
<reference evidence="14" key="1">
    <citation type="submission" date="2011-07" db="EMBL/GenBank/DDBJ databases">
        <title>The Genome Sequence of Exophiala (Wangiella) dermatitidis NIH/UT8656.</title>
        <authorList>
            <consortium name="The Broad Institute Genome Sequencing Platform"/>
            <person name="Cuomo C."/>
            <person name="Wang Z."/>
            <person name="Hunicke-Smith S."/>
            <person name="Szanislo P.J."/>
            <person name="Earl A."/>
            <person name="Young S.K."/>
            <person name="Zeng Q."/>
            <person name="Gargeya S."/>
            <person name="Fitzgerald M."/>
            <person name="Haas B."/>
            <person name="Abouelleil A."/>
            <person name="Alvarado L."/>
            <person name="Arachchi H.M."/>
            <person name="Berlin A."/>
            <person name="Brown A."/>
            <person name="Chapman S.B."/>
            <person name="Chen Z."/>
            <person name="Dunbar C."/>
            <person name="Freedman E."/>
            <person name="Gearin G."/>
            <person name="Gellesch M."/>
            <person name="Goldberg J."/>
            <person name="Griggs A."/>
            <person name="Gujja S."/>
            <person name="Heiman D."/>
            <person name="Howarth C."/>
            <person name="Larson L."/>
            <person name="Lui A."/>
            <person name="MacDonald P.J.P."/>
            <person name="Montmayeur A."/>
            <person name="Murphy C."/>
            <person name="Neiman D."/>
            <person name="Pearson M."/>
            <person name="Priest M."/>
            <person name="Roberts A."/>
            <person name="Saif S."/>
            <person name="Shea T."/>
            <person name="Shenoy N."/>
            <person name="Sisk P."/>
            <person name="Stolte C."/>
            <person name="Sykes S."/>
            <person name="Wortman J."/>
            <person name="Nusbaum C."/>
            <person name="Birren B."/>
        </authorList>
    </citation>
    <scope>NUCLEOTIDE SEQUENCE</scope>
    <source>
        <strain evidence="14">NIH/UT8656</strain>
    </source>
</reference>
<feature type="domain" description="Copper amine oxidase catalytic" evidence="12">
    <location>
        <begin position="235"/>
        <end position="636"/>
    </location>
</feature>
<evidence type="ECO:0000256" key="3">
    <source>
        <dbReference type="ARBA" id="ARBA00011738"/>
    </source>
</evidence>
<dbReference type="PANTHER" id="PTHR10638:SF91">
    <property type="entry name" value="AMINE OXIDASE"/>
    <property type="match status" value="1"/>
</dbReference>
<comment type="cofactor">
    <cofactor evidence="11">
        <name>Cu cation</name>
        <dbReference type="ChEBI" id="CHEBI:23378"/>
    </cofactor>
    <text evidence="11">Contains 1 topaquinone per subunit.</text>
</comment>
<comment type="cofactor">
    <cofactor evidence="1">
        <name>Cu cation</name>
        <dbReference type="ChEBI" id="CHEBI:23378"/>
    </cofactor>
</comment>
<evidence type="ECO:0000256" key="6">
    <source>
        <dbReference type="ARBA" id="ARBA00023002"/>
    </source>
</evidence>
<keyword evidence="7 11" id="KW-0186">Copper</keyword>
<keyword evidence="15" id="KW-1185">Reference proteome</keyword>
<dbReference type="InterPro" id="IPR036460">
    <property type="entry name" value="Cu_amine_oxidase_C_sf"/>
</dbReference>
<evidence type="ECO:0000256" key="9">
    <source>
        <dbReference type="PIRSR" id="PIRSR600269-50"/>
    </source>
</evidence>
<evidence type="ECO:0000256" key="2">
    <source>
        <dbReference type="ARBA" id="ARBA00007983"/>
    </source>
</evidence>
<evidence type="ECO:0000259" key="12">
    <source>
        <dbReference type="Pfam" id="PF01179"/>
    </source>
</evidence>
<dbReference type="Proteomes" id="UP000007304">
    <property type="component" value="Unassembled WGS sequence"/>
</dbReference>
<evidence type="ECO:0000256" key="1">
    <source>
        <dbReference type="ARBA" id="ARBA00001935"/>
    </source>
</evidence>
<evidence type="ECO:0000256" key="10">
    <source>
        <dbReference type="PIRSR" id="PIRSR600269-51"/>
    </source>
</evidence>
<sequence>MVSTVHHPLDPATADELGFAVSMIRKQYPDVALHFKVAGLEEPPKKVMVKYLEAEHAGRSISPPNRWIFMMYYIKYTPRLFECIVDVTDGKIIHHREMPRNQYAPVDRVEMNEAAQVALADSQVKNELERLQLGDNVVVLDPWDYGKDDPNENRRLTQIFFYTRNPKNNSPDSNHYAFPLDFMAIVDLVEMKVTKICHLPLGAEAITSRHTGPRKPEYDHSLQSKPARTTMRPLVVTQPKGASFKITGRLIEWEKWRFRVGFNWREGMLLHDVTFDGRPVLFRISLAEMFVPYGDPRDPLHRKGAFDLGNVGAGMTANDLSLGCDCLGLIAYLSGHVINAHGEVVEKKNCICIHEVDAGIQWKHTNHRTGKASVVRKRQLQLQTIITVANYEYIFYFILDQSGEIEYETRATGILSTTPIDPDNTSKVPFASRVASGVLAPYHQHIFNLRIDPAVDGYYNNTVSYVDSVPMPPDSTLNPHNTGYMTKETVITKSSSQNTDPYKARIFKISNPGRINPVSLAPVAYKLIPINSQNLLASKDSWHYRRSHFADAPIWVTKYKDRELFPAGDYTNQGDGCDGIRNWVARNDNVENDDVVLWHSYTFTHNPRPEDFPIMPAESVRVALKPYGFFNYNPTMDVPPSNQEFNQSTA</sequence>
<dbReference type="EC" id="1.4.3.-" evidence="11"/>
<evidence type="ECO:0000259" key="13">
    <source>
        <dbReference type="Pfam" id="PF02728"/>
    </source>
</evidence>
<dbReference type="InterPro" id="IPR016182">
    <property type="entry name" value="Cu_amine_oxidase_N-reg"/>
</dbReference>
<dbReference type="RefSeq" id="XP_009153777.1">
    <property type="nucleotide sequence ID" value="XM_009155529.1"/>
</dbReference>